<protein>
    <recommendedName>
        <fullName evidence="11">Kinesin-like protein</fullName>
    </recommendedName>
</protein>
<feature type="non-terminal residue" evidence="14">
    <location>
        <position position="591"/>
    </location>
</feature>
<evidence type="ECO:0000256" key="3">
    <source>
        <dbReference type="ARBA" id="ARBA00022553"/>
    </source>
</evidence>
<dbReference type="GO" id="GO:0007018">
    <property type="term" value="P:microtubule-based movement"/>
    <property type="evidence" value="ECO:0007669"/>
    <property type="project" value="InterPro"/>
</dbReference>
<feature type="binding site" evidence="10">
    <location>
        <begin position="100"/>
        <end position="107"/>
    </location>
    <ligand>
        <name>ATP</name>
        <dbReference type="ChEBI" id="CHEBI:30616"/>
    </ligand>
</feature>
<evidence type="ECO:0000313" key="14">
    <source>
        <dbReference type="EMBL" id="NXP53819.1"/>
    </source>
</evidence>
<keyword evidence="5 10" id="KW-0547">Nucleotide-binding</keyword>
<dbReference type="EMBL" id="VXBZ01010284">
    <property type="protein sequence ID" value="NXP53819.1"/>
    <property type="molecule type" value="Genomic_DNA"/>
</dbReference>
<keyword evidence="7 12" id="KW-0175">Coiled coil</keyword>
<comment type="similarity">
    <text evidence="10 11">Belongs to the TRAFAC class myosin-kinesin ATPase superfamily. Kinesin family.</text>
</comment>
<dbReference type="GO" id="GO:0008574">
    <property type="term" value="F:plus-end-directed microtubule motor activity"/>
    <property type="evidence" value="ECO:0007669"/>
    <property type="project" value="TreeGrafter"/>
</dbReference>
<dbReference type="CDD" id="cd01368">
    <property type="entry name" value="KISc_KIF23_like"/>
    <property type="match status" value="1"/>
</dbReference>
<keyword evidence="6 10" id="KW-0067">ATP-binding</keyword>
<dbReference type="AlphaFoldDB" id="A0A7L2B6A5"/>
<evidence type="ECO:0000259" key="13">
    <source>
        <dbReference type="PROSITE" id="PS50067"/>
    </source>
</evidence>
<organism evidence="14 15">
    <name type="scientific">Heliornis fulica</name>
    <name type="common">sungrebe</name>
    <dbReference type="NCBI Taxonomy" id="54369"/>
    <lineage>
        <taxon>Eukaryota</taxon>
        <taxon>Metazoa</taxon>
        <taxon>Chordata</taxon>
        <taxon>Craniata</taxon>
        <taxon>Vertebrata</taxon>
        <taxon>Euteleostomi</taxon>
        <taxon>Archelosauria</taxon>
        <taxon>Archosauria</taxon>
        <taxon>Dinosauria</taxon>
        <taxon>Saurischia</taxon>
        <taxon>Theropoda</taxon>
        <taxon>Coelurosauria</taxon>
        <taxon>Aves</taxon>
        <taxon>Neognathae</taxon>
        <taxon>Neoaves</taxon>
        <taxon>Gruiformes</taxon>
        <taxon>Heliornithidae</taxon>
        <taxon>Heliornis</taxon>
    </lineage>
</organism>
<dbReference type="GO" id="GO:0051231">
    <property type="term" value="P:spindle elongation"/>
    <property type="evidence" value="ECO:0007669"/>
    <property type="project" value="TreeGrafter"/>
</dbReference>
<dbReference type="PRINTS" id="PR00380">
    <property type="entry name" value="KINESINHEAVY"/>
</dbReference>
<dbReference type="PROSITE" id="PS50067">
    <property type="entry name" value="KINESIN_MOTOR_2"/>
    <property type="match status" value="1"/>
</dbReference>
<reference evidence="14 15" key="1">
    <citation type="submission" date="2019-09" db="EMBL/GenBank/DDBJ databases">
        <title>Bird 10,000 Genomes (B10K) Project - Family phase.</title>
        <authorList>
            <person name="Zhang G."/>
        </authorList>
    </citation>
    <scope>NUCLEOTIDE SEQUENCE [LARGE SCALE GENOMIC DNA]</scope>
    <source>
        <strain evidence="14">B10K-DU-001-55</strain>
        <tissue evidence="14">Muscle</tissue>
    </source>
</reference>
<dbReference type="GO" id="GO:0008017">
    <property type="term" value="F:microtubule binding"/>
    <property type="evidence" value="ECO:0007669"/>
    <property type="project" value="InterPro"/>
</dbReference>
<dbReference type="Pfam" id="PF00225">
    <property type="entry name" value="Kinesin"/>
    <property type="match status" value="1"/>
</dbReference>
<dbReference type="SUPFAM" id="SSF52540">
    <property type="entry name" value="P-loop containing nucleoside triphosphate hydrolases"/>
    <property type="match status" value="1"/>
</dbReference>
<dbReference type="Gene3D" id="3.40.850.10">
    <property type="entry name" value="Kinesin motor domain"/>
    <property type="match status" value="1"/>
</dbReference>
<evidence type="ECO:0000256" key="6">
    <source>
        <dbReference type="ARBA" id="ARBA00022840"/>
    </source>
</evidence>
<keyword evidence="9" id="KW-0206">Cytoskeleton</keyword>
<dbReference type="SMART" id="SM00129">
    <property type="entry name" value="KISc"/>
    <property type="match status" value="1"/>
</dbReference>
<dbReference type="InterPro" id="IPR001752">
    <property type="entry name" value="Kinesin_motor_dom"/>
</dbReference>
<dbReference type="GO" id="GO:0072686">
    <property type="term" value="C:mitotic spindle"/>
    <property type="evidence" value="ECO:0007669"/>
    <property type="project" value="TreeGrafter"/>
</dbReference>
<keyword evidence="15" id="KW-1185">Reference proteome</keyword>
<name>A0A7L2B6A5_9GRUI</name>
<keyword evidence="8 10" id="KW-0505">Motor protein</keyword>
<evidence type="ECO:0000313" key="15">
    <source>
        <dbReference type="Proteomes" id="UP000590868"/>
    </source>
</evidence>
<dbReference type="FunFam" id="3.40.850.10:FF:000095">
    <property type="entry name" value="Kinesin-like protein"/>
    <property type="match status" value="1"/>
</dbReference>
<dbReference type="InterPro" id="IPR047149">
    <property type="entry name" value="KIF11-like"/>
</dbReference>
<evidence type="ECO:0000256" key="2">
    <source>
        <dbReference type="ARBA" id="ARBA00022490"/>
    </source>
</evidence>
<evidence type="ECO:0000256" key="1">
    <source>
        <dbReference type="ARBA" id="ARBA00004186"/>
    </source>
</evidence>
<feature type="coiled-coil region" evidence="12">
    <location>
        <begin position="536"/>
        <end position="563"/>
    </location>
</feature>
<feature type="non-terminal residue" evidence="14">
    <location>
        <position position="1"/>
    </location>
</feature>
<dbReference type="Proteomes" id="UP000590868">
    <property type="component" value="Unassembled WGS sequence"/>
</dbReference>
<dbReference type="OrthoDB" id="2403182at2759"/>
<dbReference type="GO" id="GO:0005524">
    <property type="term" value="F:ATP binding"/>
    <property type="evidence" value="ECO:0007669"/>
    <property type="project" value="UniProtKB-UniRule"/>
</dbReference>
<feature type="domain" description="Kinesin motor" evidence="13">
    <location>
        <begin position="4"/>
        <end position="428"/>
    </location>
</feature>
<dbReference type="PROSITE" id="PS00411">
    <property type="entry name" value="KINESIN_MOTOR_1"/>
    <property type="match status" value="1"/>
</dbReference>
<dbReference type="PANTHER" id="PTHR47970:SF29">
    <property type="entry name" value="KINESIN FAMILY MEMBER 20B"/>
    <property type="match status" value="1"/>
</dbReference>
<keyword evidence="2" id="KW-0963">Cytoplasm</keyword>
<evidence type="ECO:0000256" key="10">
    <source>
        <dbReference type="PROSITE-ProRule" id="PRU00283"/>
    </source>
</evidence>
<comment type="caution">
    <text evidence="14">The sequence shown here is derived from an EMBL/GenBank/DDBJ whole genome shotgun (WGS) entry which is preliminary data.</text>
</comment>
<dbReference type="GO" id="GO:0005876">
    <property type="term" value="C:spindle microtubule"/>
    <property type="evidence" value="ECO:0007669"/>
    <property type="project" value="TreeGrafter"/>
</dbReference>
<sequence length="591" mass="67715">VYQPLKVFLRVRPFSVAELENRESQGCVTIEDAQTVILNAPKESSAMKNSEKGIGHSVHRFTFSQVFGPETTQSEFFEGSMKEIVRAHINGVNGLVFTYGVTNAGKTFTIQGTSKDFGILPRSLDVIFNHIRGRHYLKMNFKPYLSNSVKKLEDAQVKQEEAVKMAILASLKEVSDQIPQLINYLIIELFPCFGLAENNFDPLDVHRTNIHQRTQASVWISFCEIYNEYVYDLLNVLSTSKTQKRRVLRICEDQGGNCYIKDLKWISIRSTEEACKILKIGNKNRSFACTRMNEQSSRSHSIFSIRLLRLTDEHQPCVLGVSELSFCDLAGSERCNKTQAFGDRLKEAGNINNSLHILGKCIAALKQNQNPKMKPSYIPFRESKLTRLFQPFFCGKGKACMIVNINQRASTYDETLHVMKFSAIAKQVVQTILPKSFAYFPPKLAGGNGKPMVHFDANTSVEEFPNNTETYAEEEVDITILSHEDLLKTTETLKAKLVAERQSKLLLEVKIRREMAEAMFRQLLETEEAWRQVVLHNRLEDMKDSYEEKLESKFEMYKEAIKKHAYMCAMEQIEEHYVPIEEFIAEQEKVE</sequence>
<proteinExistence type="inferred from homology"/>
<dbReference type="InterPro" id="IPR019821">
    <property type="entry name" value="Kinesin_motor_CS"/>
</dbReference>
<dbReference type="InterPro" id="IPR036961">
    <property type="entry name" value="Kinesin_motor_dom_sf"/>
</dbReference>
<evidence type="ECO:0000256" key="8">
    <source>
        <dbReference type="ARBA" id="ARBA00023175"/>
    </source>
</evidence>
<dbReference type="InterPro" id="IPR027417">
    <property type="entry name" value="P-loop_NTPase"/>
</dbReference>
<evidence type="ECO:0000256" key="11">
    <source>
        <dbReference type="RuleBase" id="RU000394"/>
    </source>
</evidence>
<evidence type="ECO:0000256" key="4">
    <source>
        <dbReference type="ARBA" id="ARBA00022701"/>
    </source>
</evidence>
<dbReference type="GO" id="GO:0005634">
    <property type="term" value="C:nucleus"/>
    <property type="evidence" value="ECO:0007669"/>
    <property type="project" value="TreeGrafter"/>
</dbReference>
<evidence type="ECO:0000256" key="5">
    <source>
        <dbReference type="ARBA" id="ARBA00022741"/>
    </source>
</evidence>
<gene>
    <name evidence="14" type="primary">Kif20a_1</name>
    <name evidence="14" type="ORF">HELFUL_R13188</name>
</gene>
<keyword evidence="3" id="KW-0597">Phosphoprotein</keyword>
<dbReference type="PANTHER" id="PTHR47970">
    <property type="entry name" value="KINESIN-LIKE PROTEIN KIF11"/>
    <property type="match status" value="1"/>
</dbReference>
<dbReference type="GO" id="GO:0090307">
    <property type="term" value="P:mitotic spindle assembly"/>
    <property type="evidence" value="ECO:0007669"/>
    <property type="project" value="TreeGrafter"/>
</dbReference>
<evidence type="ECO:0000256" key="12">
    <source>
        <dbReference type="SAM" id="Coils"/>
    </source>
</evidence>
<evidence type="ECO:0000256" key="7">
    <source>
        <dbReference type="ARBA" id="ARBA00023054"/>
    </source>
</evidence>
<evidence type="ECO:0000256" key="9">
    <source>
        <dbReference type="ARBA" id="ARBA00023212"/>
    </source>
</evidence>
<comment type="subcellular location">
    <subcellularLocation>
        <location evidence="1">Cytoplasm</location>
        <location evidence="1">Cytoskeleton</location>
        <location evidence="1">Spindle</location>
    </subcellularLocation>
</comment>
<keyword evidence="4 11" id="KW-0493">Microtubule</keyword>
<accession>A0A7L2B6A5</accession>